<accession>A0A162KP01</accession>
<dbReference type="Proteomes" id="UP000076881">
    <property type="component" value="Unassembled WGS sequence"/>
</dbReference>
<proteinExistence type="predicted"/>
<gene>
    <name evidence="1" type="ORF">LEL_04611</name>
</gene>
<organism evidence="1 2">
    <name type="scientific">Akanthomyces lecanii RCEF 1005</name>
    <dbReference type="NCBI Taxonomy" id="1081108"/>
    <lineage>
        <taxon>Eukaryota</taxon>
        <taxon>Fungi</taxon>
        <taxon>Dikarya</taxon>
        <taxon>Ascomycota</taxon>
        <taxon>Pezizomycotina</taxon>
        <taxon>Sordariomycetes</taxon>
        <taxon>Hypocreomycetidae</taxon>
        <taxon>Hypocreales</taxon>
        <taxon>Cordycipitaceae</taxon>
        <taxon>Akanthomyces</taxon>
        <taxon>Cordyceps confragosa</taxon>
    </lineage>
</organism>
<dbReference type="AlphaFoldDB" id="A0A162KP01"/>
<keyword evidence="2" id="KW-1185">Reference proteome</keyword>
<dbReference type="EMBL" id="AZHF01000003">
    <property type="protein sequence ID" value="OAA77788.1"/>
    <property type="molecule type" value="Genomic_DNA"/>
</dbReference>
<reference evidence="1 2" key="1">
    <citation type="journal article" date="2016" name="Genome Biol. Evol.">
        <title>Divergent and convergent evolution of fungal pathogenicity.</title>
        <authorList>
            <person name="Shang Y."/>
            <person name="Xiao G."/>
            <person name="Zheng P."/>
            <person name="Cen K."/>
            <person name="Zhan S."/>
            <person name="Wang C."/>
        </authorList>
    </citation>
    <scope>NUCLEOTIDE SEQUENCE [LARGE SCALE GENOMIC DNA]</scope>
    <source>
        <strain evidence="1 2">RCEF 1005</strain>
    </source>
</reference>
<evidence type="ECO:0000313" key="2">
    <source>
        <dbReference type="Proteomes" id="UP000076881"/>
    </source>
</evidence>
<evidence type="ECO:0000313" key="1">
    <source>
        <dbReference type="EMBL" id="OAA77788.1"/>
    </source>
</evidence>
<protein>
    <submittedName>
        <fullName evidence="1">Uncharacterized protein</fullName>
    </submittedName>
</protein>
<name>A0A162KP01_CORDF</name>
<sequence>MTWRSQIGIRSPFAPTTARVGHNIATARPGLWIMISHRTKASLAPFLSRMPAKST</sequence>
<comment type="caution">
    <text evidence="1">The sequence shown here is derived from an EMBL/GenBank/DDBJ whole genome shotgun (WGS) entry which is preliminary data.</text>
</comment>